<proteinExistence type="predicted"/>
<evidence type="ECO:0000313" key="4">
    <source>
        <dbReference type="Proteomes" id="UP000423525"/>
    </source>
</evidence>
<dbReference type="InterPro" id="IPR003779">
    <property type="entry name" value="CMD-like"/>
</dbReference>
<dbReference type="Proteomes" id="UP000423525">
    <property type="component" value="Chromosome"/>
</dbReference>
<dbReference type="NCBIfam" id="TIGR00778">
    <property type="entry name" value="ahpD_dom"/>
    <property type="match status" value="1"/>
</dbReference>
<keyword evidence="5" id="KW-1185">Reference proteome</keyword>
<organism evidence="3 4">
    <name type="scientific">Corynebacterium rouxii</name>
    <dbReference type="NCBI Taxonomy" id="2719119"/>
    <lineage>
        <taxon>Bacteria</taxon>
        <taxon>Bacillati</taxon>
        <taxon>Actinomycetota</taxon>
        <taxon>Actinomycetes</taxon>
        <taxon>Mycobacteriales</taxon>
        <taxon>Corynebacteriaceae</taxon>
        <taxon>Corynebacterium</taxon>
    </lineage>
</organism>
<accession>A0A6I8MCM5</accession>
<dbReference type="RefSeq" id="WP_155871111.1">
    <property type="nucleotide sequence ID" value="NZ_CP168248.1"/>
</dbReference>
<feature type="domain" description="Carboxymuconolactone decarboxylase-like" evidence="1">
    <location>
        <begin position="14"/>
        <end position="100"/>
    </location>
</feature>
<dbReference type="GO" id="GO:0051920">
    <property type="term" value="F:peroxiredoxin activity"/>
    <property type="evidence" value="ECO:0007669"/>
    <property type="project" value="InterPro"/>
</dbReference>
<dbReference type="PANTHER" id="PTHR34846:SF10">
    <property type="entry name" value="CYTOPLASMIC PROTEIN"/>
    <property type="match status" value="1"/>
</dbReference>
<sequence>MSSAHRPYLDKTHPAAYKALIGVAQEAKKACADAGVGRDLVELVNVRVSQLNGCPMCLSIHVPAARKEGVDEVKLDILPAWRDSKEFSPLERAALGLAEALTSRSAVTGVIDGSGCESAQDAAGEVFNTEQIAALEWAVIVMNSFNRLSIASGHPVLRRS</sequence>
<dbReference type="AlphaFoldDB" id="A0A6I8MCM5"/>
<dbReference type="PANTHER" id="PTHR34846">
    <property type="entry name" value="4-CARBOXYMUCONOLACTONE DECARBOXYLASE FAMILY PROTEIN (AFU_ORTHOLOGUE AFUA_6G11590)"/>
    <property type="match status" value="1"/>
</dbReference>
<evidence type="ECO:0000259" key="1">
    <source>
        <dbReference type="Pfam" id="PF02627"/>
    </source>
</evidence>
<dbReference type="InterPro" id="IPR004675">
    <property type="entry name" value="AhpD_core"/>
</dbReference>
<evidence type="ECO:0000313" key="2">
    <source>
        <dbReference type="EMBL" id="MDT9409908.1"/>
    </source>
</evidence>
<evidence type="ECO:0000313" key="5">
    <source>
        <dbReference type="Proteomes" id="UP001265983"/>
    </source>
</evidence>
<gene>
    <name evidence="3" type="ORF">FRC0190_00023</name>
    <name evidence="2" type="ORF">P8T80_00615</name>
</gene>
<name>A0A6I8MCM5_9CORY</name>
<dbReference type="InterPro" id="IPR029032">
    <property type="entry name" value="AhpD-like"/>
</dbReference>
<reference evidence="3 4" key="1">
    <citation type="submission" date="2019-11" db="EMBL/GenBank/DDBJ databases">
        <authorList>
            <person name="Brisse S."/>
        </authorList>
    </citation>
    <scope>NUCLEOTIDE SEQUENCE [LARGE SCALE GENOMIC DNA]</scope>
    <source>
        <strain evidence="3">FRC0190</strain>
    </source>
</reference>
<dbReference type="KEGG" id="crf:FRC0190_00023"/>
<dbReference type="Pfam" id="PF02627">
    <property type="entry name" value="CMD"/>
    <property type="match status" value="1"/>
</dbReference>
<dbReference type="EMBL" id="LR738855">
    <property type="protein sequence ID" value="VZH83974.1"/>
    <property type="molecule type" value="Genomic_DNA"/>
</dbReference>
<evidence type="ECO:0000313" key="3">
    <source>
        <dbReference type="EMBL" id="VZH83974.1"/>
    </source>
</evidence>
<dbReference type="Gene3D" id="1.20.1290.10">
    <property type="entry name" value="AhpD-like"/>
    <property type="match status" value="1"/>
</dbReference>
<protein>
    <submittedName>
        <fullName evidence="2">Carboxymuconolactone decarboxylase family protein</fullName>
    </submittedName>
</protein>
<dbReference type="EMBL" id="JARUHM010000001">
    <property type="protein sequence ID" value="MDT9409908.1"/>
    <property type="molecule type" value="Genomic_DNA"/>
</dbReference>
<reference evidence="2 5" key="2">
    <citation type="submission" date="2023-03" db="EMBL/GenBank/DDBJ databases">
        <title>Whole genome sequence of the first Corynebacterium rouxii strains isolated in Brazil: a recent member of Corynebacterium diphtheriae complex.</title>
        <authorList>
            <person name="Vieira V."/>
            <person name="Ramos J.N."/>
            <person name="Araujo M.R.B."/>
            <person name="Baio P.V."/>
            <person name="Sant'Anna L.O."/>
            <person name="Veras J.F.C."/>
            <person name="Vieira E.M.D."/>
            <person name="Sousa M.A.B."/>
            <person name="Camargo C.H."/>
            <person name="Sacchi C.T."/>
            <person name="Campos K.R."/>
            <person name="Santos M.B.N."/>
            <person name="Bokermann S."/>
            <person name="Alvim L.B."/>
            <person name="Santos L.S."/>
            <person name="Mattos-Guaraldi A.L."/>
        </authorList>
    </citation>
    <scope>NUCLEOTIDE SEQUENCE [LARGE SCALE GENOMIC DNA]</scope>
    <source>
        <strain evidence="2 5">70862</strain>
    </source>
</reference>
<dbReference type="SUPFAM" id="SSF69118">
    <property type="entry name" value="AhpD-like"/>
    <property type="match status" value="1"/>
</dbReference>
<dbReference type="Proteomes" id="UP001265983">
    <property type="component" value="Unassembled WGS sequence"/>
</dbReference>